<proteinExistence type="predicted"/>
<organism evidence="1 2">
    <name type="scientific">Paramuricea clavata</name>
    <name type="common">Red gorgonian</name>
    <name type="synonym">Violescent sea-whip</name>
    <dbReference type="NCBI Taxonomy" id="317549"/>
    <lineage>
        <taxon>Eukaryota</taxon>
        <taxon>Metazoa</taxon>
        <taxon>Cnidaria</taxon>
        <taxon>Anthozoa</taxon>
        <taxon>Octocorallia</taxon>
        <taxon>Malacalcyonacea</taxon>
        <taxon>Plexauridae</taxon>
        <taxon>Paramuricea</taxon>
    </lineage>
</organism>
<protein>
    <submittedName>
        <fullName evidence="1">Uncharacterized protein</fullName>
    </submittedName>
</protein>
<keyword evidence="2" id="KW-1185">Reference proteome</keyword>
<dbReference type="AlphaFoldDB" id="A0A7D9LCU3"/>
<name>A0A7D9LCU3_PARCT</name>
<gene>
    <name evidence="1" type="ORF">PACLA_8A085790</name>
</gene>
<sequence>DTNLTASGGTIDDVENAVNSDLENLRMWLNANKLSLNIAKAEFMLIGSRSLVHTVSDSNLNIMIENRPIKQVKECKTLGVIVDPHLSWKSNTESICKKITSAISVIRKLKEFVDRDTLVSIFNAIYVIIELQCDHEENDTCLLLHSNCAAETHDTIIVKTPDTDVFLLCIAMCRTIGKKFLVMVGTGNRFRIIDTDQPYLTYLDKSYALACWDFIPFQGVTPQVPFAEKEKRSHHSAGKWRIREFQRAKFLEVWSRNTKKLQCQRLDNNMNENQAQNTAYMDQKSVTALILLDLSKAFDSVHHPTLLNKLRHIGASPEVPLHSGSKATCTNNGHITICQYWNVCFVIS</sequence>
<reference evidence="1" key="1">
    <citation type="submission" date="2020-04" db="EMBL/GenBank/DDBJ databases">
        <authorList>
            <person name="Alioto T."/>
            <person name="Alioto T."/>
            <person name="Gomez Garrido J."/>
        </authorList>
    </citation>
    <scope>NUCLEOTIDE SEQUENCE</scope>
    <source>
        <strain evidence="1">A484AB</strain>
    </source>
</reference>
<evidence type="ECO:0000313" key="2">
    <source>
        <dbReference type="Proteomes" id="UP001152795"/>
    </source>
</evidence>
<feature type="non-terminal residue" evidence="1">
    <location>
        <position position="1"/>
    </location>
</feature>
<dbReference type="PANTHER" id="PTHR33332">
    <property type="entry name" value="REVERSE TRANSCRIPTASE DOMAIN-CONTAINING PROTEIN"/>
    <property type="match status" value="1"/>
</dbReference>
<dbReference type="Proteomes" id="UP001152795">
    <property type="component" value="Unassembled WGS sequence"/>
</dbReference>
<dbReference type="OrthoDB" id="5984512at2759"/>
<evidence type="ECO:0000313" key="1">
    <source>
        <dbReference type="EMBL" id="CAB4030205.1"/>
    </source>
</evidence>
<comment type="caution">
    <text evidence="1">The sequence shown here is derived from an EMBL/GenBank/DDBJ whole genome shotgun (WGS) entry which is preliminary data.</text>
</comment>
<dbReference type="EMBL" id="CACRXK020016712">
    <property type="protein sequence ID" value="CAB4030205.1"/>
    <property type="molecule type" value="Genomic_DNA"/>
</dbReference>
<accession>A0A7D9LCU3</accession>